<dbReference type="SUPFAM" id="SSF57903">
    <property type="entry name" value="FYVE/PHD zinc finger"/>
    <property type="match status" value="1"/>
</dbReference>
<reference evidence="1" key="1">
    <citation type="submission" date="2023-03" db="EMBL/GenBank/DDBJ databases">
        <title>Massive genome expansion in bonnet fungi (Mycena s.s.) driven by repeated elements and novel gene families across ecological guilds.</title>
        <authorList>
            <consortium name="Lawrence Berkeley National Laboratory"/>
            <person name="Harder C.B."/>
            <person name="Miyauchi S."/>
            <person name="Viragh M."/>
            <person name="Kuo A."/>
            <person name="Thoen E."/>
            <person name="Andreopoulos B."/>
            <person name="Lu D."/>
            <person name="Skrede I."/>
            <person name="Drula E."/>
            <person name="Henrissat B."/>
            <person name="Morin E."/>
            <person name="Kohler A."/>
            <person name="Barry K."/>
            <person name="LaButti K."/>
            <person name="Morin E."/>
            <person name="Salamov A."/>
            <person name="Lipzen A."/>
            <person name="Mereny Z."/>
            <person name="Hegedus B."/>
            <person name="Baldrian P."/>
            <person name="Stursova M."/>
            <person name="Weitz H."/>
            <person name="Taylor A."/>
            <person name="Grigoriev I.V."/>
            <person name="Nagy L.G."/>
            <person name="Martin F."/>
            <person name="Kauserud H."/>
        </authorList>
    </citation>
    <scope>NUCLEOTIDE SEQUENCE</scope>
    <source>
        <strain evidence="1">9284</strain>
    </source>
</reference>
<comment type="caution">
    <text evidence="1">The sequence shown here is derived from an EMBL/GenBank/DDBJ whole genome shotgun (WGS) entry which is preliminary data.</text>
</comment>
<accession>A0AAD7B8Q9</accession>
<sequence>MSDTLLSALMSLSEPFAIFEQDDGVSVVPRGQQSQLETTGAVVGLARSELRRRLPRRSRIDGVRSETSRLNDSVKLLEEVVSRPGFSLHNGRIGRRSVVVKTIKRKRDARTKFEATISLSQGFAHPNILRVSAVYSPSLEPEWLHGLSEFPDSDWLDVPQIAPGSFGYIYVCSNASWLQAAEVPLAAALEEGVLTSIAMGLELVATLASGIEYLNDEGIFPEVENLVILRDIAEKFLIEVDLPTGRKISITWRRTRLPWTLLNSLCFDIFAAANHIFLDQYFRSGSVDNTLYELMRREYVWRNINPSRPGQGSLRAISSQARLELTHLSGSVHDMTSTHRCASHIRPGTITHVQSDVVAPLLEIGWVCELCHNHVGTSHEAFRCICGETLPGPRVTVRCRECRSWSHSDCVGDPDEFTCTHCVASTAQVAAPLQVGYGPGIHHPAPPVVAPANDNDEDMPTTNYQPDLCCGSYLRRGSSSIDPTRHFRELSASILRM</sequence>
<keyword evidence="2" id="KW-1185">Reference proteome</keyword>
<evidence type="ECO:0000313" key="1">
    <source>
        <dbReference type="EMBL" id="KAJ7614124.1"/>
    </source>
</evidence>
<evidence type="ECO:0000313" key="2">
    <source>
        <dbReference type="Proteomes" id="UP001221142"/>
    </source>
</evidence>
<dbReference type="InterPro" id="IPR013083">
    <property type="entry name" value="Znf_RING/FYVE/PHD"/>
</dbReference>
<organism evidence="1 2">
    <name type="scientific">Roridomyces roridus</name>
    <dbReference type="NCBI Taxonomy" id="1738132"/>
    <lineage>
        <taxon>Eukaryota</taxon>
        <taxon>Fungi</taxon>
        <taxon>Dikarya</taxon>
        <taxon>Basidiomycota</taxon>
        <taxon>Agaricomycotina</taxon>
        <taxon>Agaricomycetes</taxon>
        <taxon>Agaricomycetidae</taxon>
        <taxon>Agaricales</taxon>
        <taxon>Marasmiineae</taxon>
        <taxon>Mycenaceae</taxon>
        <taxon>Roridomyces</taxon>
    </lineage>
</organism>
<dbReference type="InterPro" id="IPR011011">
    <property type="entry name" value="Znf_FYVE_PHD"/>
</dbReference>
<name>A0AAD7B8Q9_9AGAR</name>
<dbReference type="EMBL" id="JARKIF010000027">
    <property type="protein sequence ID" value="KAJ7614124.1"/>
    <property type="molecule type" value="Genomic_DNA"/>
</dbReference>
<proteinExistence type="predicted"/>
<dbReference type="Gene3D" id="3.30.40.10">
    <property type="entry name" value="Zinc/RING finger domain, C3HC4 (zinc finger)"/>
    <property type="match status" value="1"/>
</dbReference>
<dbReference type="AlphaFoldDB" id="A0AAD7B8Q9"/>
<protein>
    <submittedName>
        <fullName evidence="1">Uncharacterized protein</fullName>
    </submittedName>
</protein>
<gene>
    <name evidence="1" type="ORF">FB45DRAFT_262342</name>
</gene>
<dbReference type="Proteomes" id="UP001221142">
    <property type="component" value="Unassembled WGS sequence"/>
</dbReference>